<organism evidence="1 2">
    <name type="scientific">Opisthorchis viverrini</name>
    <name type="common">Southeast Asian liver fluke</name>
    <dbReference type="NCBI Taxonomy" id="6198"/>
    <lineage>
        <taxon>Eukaryota</taxon>
        <taxon>Metazoa</taxon>
        <taxon>Spiralia</taxon>
        <taxon>Lophotrochozoa</taxon>
        <taxon>Platyhelminthes</taxon>
        <taxon>Trematoda</taxon>
        <taxon>Digenea</taxon>
        <taxon>Opisthorchiida</taxon>
        <taxon>Opisthorchiata</taxon>
        <taxon>Opisthorchiidae</taxon>
        <taxon>Opisthorchis</taxon>
    </lineage>
</organism>
<sequence>MTLAKRRAPSMALVHPSYRFHCMARSSDEEVEWPGDLRSTASPFRCLAVIPPEESTKAQVMSGCPSLDGRSRDAEAGFEPRTFRSLVWASAHSNRSQRFNGPKKLDFDWRRTFLAFGRASYTRTVDQVAVDLFAELGNWLANVSSPHEETSSVRSWVGTSCLFACVYIADK</sequence>
<protein>
    <submittedName>
        <fullName evidence="1">Uncharacterized protein</fullName>
    </submittedName>
</protein>
<dbReference type="GeneID" id="20324906"/>
<dbReference type="KEGG" id="ovi:T265_10738"/>
<keyword evidence="2" id="KW-1185">Reference proteome</keyword>
<dbReference type="Proteomes" id="UP000054324">
    <property type="component" value="Unassembled WGS sequence"/>
</dbReference>
<gene>
    <name evidence="1" type="ORF">T265_10738</name>
</gene>
<dbReference type="OrthoDB" id="6489092at2759"/>
<proteinExistence type="predicted"/>
<evidence type="ECO:0000313" key="1">
    <source>
        <dbReference type="EMBL" id="KER20800.1"/>
    </source>
</evidence>
<evidence type="ECO:0000313" key="2">
    <source>
        <dbReference type="Proteomes" id="UP000054324"/>
    </source>
</evidence>
<dbReference type="AlphaFoldDB" id="A0A074ZC65"/>
<reference evidence="1 2" key="1">
    <citation type="submission" date="2013-11" db="EMBL/GenBank/DDBJ databases">
        <title>Opisthorchis viverrini - life in the bile duct.</title>
        <authorList>
            <person name="Young N.D."/>
            <person name="Nagarajan N."/>
            <person name="Lin S.J."/>
            <person name="Korhonen P.K."/>
            <person name="Jex A.R."/>
            <person name="Hall R.S."/>
            <person name="Safavi-Hemami H."/>
            <person name="Kaewkong W."/>
            <person name="Bertrand D."/>
            <person name="Gao S."/>
            <person name="Seet Q."/>
            <person name="Wongkham S."/>
            <person name="Teh B.T."/>
            <person name="Wongkham C."/>
            <person name="Intapan P.M."/>
            <person name="Maleewong W."/>
            <person name="Yang X."/>
            <person name="Hu M."/>
            <person name="Wang Z."/>
            <person name="Hofmann A."/>
            <person name="Sternberg P.W."/>
            <person name="Tan P."/>
            <person name="Wang J."/>
            <person name="Gasser R.B."/>
        </authorList>
    </citation>
    <scope>NUCLEOTIDE SEQUENCE [LARGE SCALE GENOMIC DNA]</scope>
</reference>
<dbReference type="EMBL" id="KL597020">
    <property type="protein sequence ID" value="KER20800.1"/>
    <property type="molecule type" value="Genomic_DNA"/>
</dbReference>
<name>A0A074ZC65_OPIVI</name>
<dbReference type="CTD" id="20324906"/>
<accession>A0A074ZC65</accession>
<dbReference type="RefSeq" id="XP_009175462.1">
    <property type="nucleotide sequence ID" value="XM_009177198.1"/>
</dbReference>